<evidence type="ECO:0000256" key="1">
    <source>
        <dbReference type="SAM" id="MobiDB-lite"/>
    </source>
</evidence>
<name>A0AAV7SEI0_PLEWA</name>
<proteinExistence type="predicted"/>
<evidence type="ECO:0000313" key="3">
    <source>
        <dbReference type="Proteomes" id="UP001066276"/>
    </source>
</evidence>
<dbReference type="EMBL" id="JANPWB010000008">
    <property type="protein sequence ID" value="KAJ1161855.1"/>
    <property type="molecule type" value="Genomic_DNA"/>
</dbReference>
<evidence type="ECO:0000313" key="2">
    <source>
        <dbReference type="EMBL" id="KAJ1161855.1"/>
    </source>
</evidence>
<comment type="caution">
    <text evidence="2">The sequence shown here is derived from an EMBL/GenBank/DDBJ whole genome shotgun (WGS) entry which is preliminary data.</text>
</comment>
<feature type="region of interest" description="Disordered" evidence="1">
    <location>
        <begin position="36"/>
        <end position="55"/>
    </location>
</feature>
<dbReference type="Proteomes" id="UP001066276">
    <property type="component" value="Chromosome 4_2"/>
</dbReference>
<feature type="compositionally biased region" description="Low complexity" evidence="1">
    <location>
        <begin position="44"/>
        <end position="55"/>
    </location>
</feature>
<accession>A0AAV7SEI0</accession>
<keyword evidence="3" id="KW-1185">Reference proteome</keyword>
<organism evidence="2 3">
    <name type="scientific">Pleurodeles waltl</name>
    <name type="common">Iberian ribbed newt</name>
    <dbReference type="NCBI Taxonomy" id="8319"/>
    <lineage>
        <taxon>Eukaryota</taxon>
        <taxon>Metazoa</taxon>
        <taxon>Chordata</taxon>
        <taxon>Craniata</taxon>
        <taxon>Vertebrata</taxon>
        <taxon>Euteleostomi</taxon>
        <taxon>Amphibia</taxon>
        <taxon>Batrachia</taxon>
        <taxon>Caudata</taxon>
        <taxon>Salamandroidea</taxon>
        <taxon>Salamandridae</taxon>
        <taxon>Pleurodelinae</taxon>
        <taxon>Pleurodeles</taxon>
    </lineage>
</organism>
<sequence>MRRAGLCSPTGAANLKEAADQLGGALLDRTGKHSEWGAPVDKMAGTAGPVGTAGTIREGDKKKICKPTALERIREPLALLQQLRQRESANDPGND</sequence>
<dbReference type="AlphaFoldDB" id="A0AAV7SEI0"/>
<protein>
    <submittedName>
        <fullName evidence="2">Uncharacterized protein</fullName>
    </submittedName>
</protein>
<gene>
    <name evidence="2" type="ORF">NDU88_002336</name>
</gene>
<reference evidence="2" key="1">
    <citation type="journal article" date="2022" name="bioRxiv">
        <title>Sequencing and chromosome-scale assembly of the giantPleurodeles waltlgenome.</title>
        <authorList>
            <person name="Brown T."/>
            <person name="Elewa A."/>
            <person name="Iarovenko S."/>
            <person name="Subramanian E."/>
            <person name="Araus A.J."/>
            <person name="Petzold A."/>
            <person name="Susuki M."/>
            <person name="Suzuki K.-i.T."/>
            <person name="Hayashi T."/>
            <person name="Toyoda A."/>
            <person name="Oliveira C."/>
            <person name="Osipova E."/>
            <person name="Leigh N.D."/>
            <person name="Simon A."/>
            <person name="Yun M.H."/>
        </authorList>
    </citation>
    <scope>NUCLEOTIDE SEQUENCE</scope>
    <source>
        <strain evidence="2">20211129_DDA</strain>
        <tissue evidence="2">Liver</tissue>
    </source>
</reference>